<name>A0A645AXK2_9ZZZZ</name>
<protein>
    <submittedName>
        <fullName evidence="1">Uncharacterized protein</fullName>
    </submittedName>
</protein>
<dbReference type="AlphaFoldDB" id="A0A645AXK2"/>
<proteinExistence type="predicted"/>
<gene>
    <name evidence="1" type="ORF">SDC9_104821</name>
</gene>
<evidence type="ECO:0000313" key="1">
    <source>
        <dbReference type="EMBL" id="MPM57992.1"/>
    </source>
</evidence>
<reference evidence="1" key="1">
    <citation type="submission" date="2019-08" db="EMBL/GenBank/DDBJ databases">
        <authorList>
            <person name="Kucharzyk K."/>
            <person name="Murdoch R.W."/>
            <person name="Higgins S."/>
            <person name="Loffler F."/>
        </authorList>
    </citation>
    <scope>NUCLEOTIDE SEQUENCE</scope>
</reference>
<organism evidence="1">
    <name type="scientific">bioreactor metagenome</name>
    <dbReference type="NCBI Taxonomy" id="1076179"/>
    <lineage>
        <taxon>unclassified sequences</taxon>
        <taxon>metagenomes</taxon>
        <taxon>ecological metagenomes</taxon>
    </lineage>
</organism>
<dbReference type="EMBL" id="VSSQ01016545">
    <property type="protein sequence ID" value="MPM57992.1"/>
    <property type="molecule type" value="Genomic_DNA"/>
</dbReference>
<accession>A0A645AXK2</accession>
<comment type="caution">
    <text evidence="1">The sequence shown here is derived from an EMBL/GenBank/DDBJ whole genome shotgun (WGS) entry which is preliminary data.</text>
</comment>
<sequence>MGFFDSLFGPKLYQSRDRNEVERLLNELVQIGIHEDYLSERPGGSFNIQCRNVRTREIGKRLSELGGLNLMNWAFAKVKKRAGKALASHLEYAWEGVGEWQN</sequence>